<feature type="binding site" description="axial binding residue" evidence="13">
    <location>
        <position position="462"/>
    </location>
    <ligand>
        <name>heme</name>
        <dbReference type="ChEBI" id="CHEBI:30413"/>
    </ligand>
    <ligandPart>
        <name>Fe</name>
        <dbReference type="ChEBI" id="CHEBI:18248"/>
    </ligandPart>
</feature>
<evidence type="ECO:0000256" key="4">
    <source>
        <dbReference type="ARBA" id="ARBA00010617"/>
    </source>
</evidence>
<keyword evidence="12" id="KW-0472">Membrane</keyword>
<dbReference type="CDD" id="cd11065">
    <property type="entry name" value="CYP64-like"/>
    <property type="match status" value="1"/>
</dbReference>
<evidence type="ECO:0000256" key="1">
    <source>
        <dbReference type="ARBA" id="ARBA00001971"/>
    </source>
</evidence>
<dbReference type="GO" id="GO:0016020">
    <property type="term" value="C:membrane"/>
    <property type="evidence" value="ECO:0007669"/>
    <property type="project" value="UniProtKB-SubCell"/>
</dbReference>
<evidence type="ECO:0000256" key="14">
    <source>
        <dbReference type="RuleBase" id="RU000461"/>
    </source>
</evidence>
<dbReference type="SUPFAM" id="SSF48264">
    <property type="entry name" value="Cytochrome P450"/>
    <property type="match status" value="1"/>
</dbReference>
<evidence type="ECO:0000256" key="13">
    <source>
        <dbReference type="PIRSR" id="PIRSR602401-1"/>
    </source>
</evidence>
<sequence>MVASAVSISVAVVVAAIVFKQLLLSPKALTLPPSPPSDPIIGNARFMPLDSAWKTFAKWTKTYGDVIYASVLGRPMLIVNSVEAARDLMEKKGAIYSDRPRMFILGELMGWSNTLPFLSYGERFRKHRRMMQQHFNSHAVTAFRPVQSGQVHAFLRRVLEKPENFRKDVHRLIAGSILMATFGHEVVSENDPYVSLVNRTTKMSTEAGSPGGTFIDLFPARALLHFLQLRHLPTWLPGMGLKRHALKTAELVGEVMEMPLREIQEKRAAGSAPHCYVNHLLDEYESSGKIDRQHEEDIRCIGAVIYSAGVETTEATIAAFFLMMTRCPEVVKRAQEEIDRVVGSDRLPTIEDRPQLPYMECIMKEVFRFNPAVPIGIPHQSMMTDTYRGWTIPGGSMILPNIWGMMRDEKYYPEPESFNPDRYLSTVANDSSDSGDEFEGKMTSVREDDPSSIVFGFGRRLCPGRHFAEVTVWLTYACFLAVFNISPYVDPETGRAEPPEVLFAEGTSSNPLPFKCTIVPRSEKHARLVQQED</sequence>
<keyword evidence="10 13" id="KW-0408">Iron</keyword>
<evidence type="ECO:0008006" key="17">
    <source>
        <dbReference type="Google" id="ProtNLM"/>
    </source>
</evidence>
<evidence type="ECO:0000256" key="6">
    <source>
        <dbReference type="ARBA" id="ARBA00022692"/>
    </source>
</evidence>
<dbReference type="Proteomes" id="UP000308199">
    <property type="component" value="Unassembled WGS sequence"/>
</dbReference>
<keyword evidence="8" id="KW-1133">Transmembrane helix</keyword>
<dbReference type="GO" id="GO:0005506">
    <property type="term" value="F:iron ion binding"/>
    <property type="evidence" value="ECO:0007669"/>
    <property type="project" value="InterPro"/>
</dbReference>
<dbReference type="PRINTS" id="PR00463">
    <property type="entry name" value="EP450I"/>
</dbReference>
<keyword evidence="7 13" id="KW-0479">Metal-binding</keyword>
<dbReference type="InterPro" id="IPR017972">
    <property type="entry name" value="Cyt_P450_CS"/>
</dbReference>
<dbReference type="OrthoDB" id="2789670at2759"/>
<evidence type="ECO:0000256" key="11">
    <source>
        <dbReference type="ARBA" id="ARBA00023033"/>
    </source>
</evidence>
<dbReference type="AlphaFoldDB" id="A0A4S4KT97"/>
<dbReference type="Pfam" id="PF00067">
    <property type="entry name" value="p450"/>
    <property type="match status" value="1"/>
</dbReference>
<keyword evidence="11 14" id="KW-0503">Monooxygenase</keyword>
<keyword evidence="16" id="KW-1185">Reference proteome</keyword>
<dbReference type="InterPro" id="IPR002401">
    <property type="entry name" value="Cyt_P450_E_grp-I"/>
</dbReference>
<dbReference type="PANTHER" id="PTHR46300:SF2">
    <property type="entry name" value="CYTOCHROME P450 MONOOXYGENASE ALNH-RELATED"/>
    <property type="match status" value="1"/>
</dbReference>
<dbReference type="PROSITE" id="PS00086">
    <property type="entry name" value="CYTOCHROME_P450"/>
    <property type="match status" value="1"/>
</dbReference>
<evidence type="ECO:0000256" key="8">
    <source>
        <dbReference type="ARBA" id="ARBA00022989"/>
    </source>
</evidence>
<evidence type="ECO:0000313" key="16">
    <source>
        <dbReference type="Proteomes" id="UP000308199"/>
    </source>
</evidence>
<dbReference type="PRINTS" id="PR00385">
    <property type="entry name" value="P450"/>
</dbReference>
<reference evidence="15 16" key="1">
    <citation type="submission" date="2019-02" db="EMBL/GenBank/DDBJ databases">
        <title>Genome sequencing of the rare red list fungi Phellinidium pouzarii.</title>
        <authorList>
            <person name="Buettner E."/>
            <person name="Kellner H."/>
        </authorList>
    </citation>
    <scope>NUCLEOTIDE SEQUENCE [LARGE SCALE GENOMIC DNA]</scope>
    <source>
        <strain evidence="15 16">DSM 108285</strain>
    </source>
</reference>
<keyword evidence="6" id="KW-0812">Transmembrane</keyword>
<evidence type="ECO:0000256" key="12">
    <source>
        <dbReference type="ARBA" id="ARBA00023136"/>
    </source>
</evidence>
<dbReference type="InterPro" id="IPR036396">
    <property type="entry name" value="Cyt_P450_sf"/>
</dbReference>
<protein>
    <recommendedName>
        <fullName evidence="17">Cytochrome P450</fullName>
    </recommendedName>
</protein>
<gene>
    <name evidence="15" type="ORF">EW145_g6841</name>
</gene>
<name>A0A4S4KT97_9AGAM</name>
<dbReference type="GO" id="GO:0004497">
    <property type="term" value="F:monooxygenase activity"/>
    <property type="evidence" value="ECO:0007669"/>
    <property type="project" value="UniProtKB-KW"/>
</dbReference>
<dbReference type="Gene3D" id="1.10.630.10">
    <property type="entry name" value="Cytochrome P450"/>
    <property type="match status" value="1"/>
</dbReference>
<keyword evidence="5 13" id="KW-0349">Heme</keyword>
<dbReference type="GO" id="GO:0016705">
    <property type="term" value="F:oxidoreductase activity, acting on paired donors, with incorporation or reduction of molecular oxygen"/>
    <property type="evidence" value="ECO:0007669"/>
    <property type="project" value="InterPro"/>
</dbReference>
<organism evidence="15 16">
    <name type="scientific">Phellinidium pouzarii</name>
    <dbReference type="NCBI Taxonomy" id="167371"/>
    <lineage>
        <taxon>Eukaryota</taxon>
        <taxon>Fungi</taxon>
        <taxon>Dikarya</taxon>
        <taxon>Basidiomycota</taxon>
        <taxon>Agaricomycotina</taxon>
        <taxon>Agaricomycetes</taxon>
        <taxon>Hymenochaetales</taxon>
        <taxon>Hymenochaetaceae</taxon>
        <taxon>Phellinidium</taxon>
    </lineage>
</organism>
<evidence type="ECO:0000256" key="9">
    <source>
        <dbReference type="ARBA" id="ARBA00023002"/>
    </source>
</evidence>
<comment type="similarity">
    <text evidence="4 14">Belongs to the cytochrome P450 family.</text>
</comment>
<keyword evidence="9 14" id="KW-0560">Oxidoreductase</keyword>
<comment type="cofactor">
    <cofactor evidence="1 13">
        <name>heme</name>
        <dbReference type="ChEBI" id="CHEBI:30413"/>
    </cofactor>
</comment>
<dbReference type="EMBL" id="SGPK01000571">
    <property type="protein sequence ID" value="THH01886.1"/>
    <property type="molecule type" value="Genomic_DNA"/>
</dbReference>
<dbReference type="PANTHER" id="PTHR46300">
    <property type="entry name" value="P450, PUTATIVE (EUROFUNG)-RELATED-RELATED"/>
    <property type="match status" value="1"/>
</dbReference>
<evidence type="ECO:0000313" key="15">
    <source>
        <dbReference type="EMBL" id="THH01886.1"/>
    </source>
</evidence>
<evidence type="ECO:0000256" key="2">
    <source>
        <dbReference type="ARBA" id="ARBA00004370"/>
    </source>
</evidence>
<accession>A0A4S4KT97</accession>
<dbReference type="InterPro" id="IPR001128">
    <property type="entry name" value="Cyt_P450"/>
</dbReference>
<evidence type="ECO:0000256" key="10">
    <source>
        <dbReference type="ARBA" id="ARBA00023004"/>
    </source>
</evidence>
<evidence type="ECO:0000256" key="7">
    <source>
        <dbReference type="ARBA" id="ARBA00022723"/>
    </source>
</evidence>
<comment type="subcellular location">
    <subcellularLocation>
        <location evidence="2">Membrane</location>
    </subcellularLocation>
</comment>
<evidence type="ECO:0000256" key="5">
    <source>
        <dbReference type="ARBA" id="ARBA00022617"/>
    </source>
</evidence>
<comment type="pathway">
    <text evidence="3">Secondary metabolite biosynthesis.</text>
</comment>
<dbReference type="InterPro" id="IPR050364">
    <property type="entry name" value="Cytochrome_P450_fung"/>
</dbReference>
<dbReference type="GO" id="GO:0020037">
    <property type="term" value="F:heme binding"/>
    <property type="evidence" value="ECO:0007669"/>
    <property type="project" value="InterPro"/>
</dbReference>
<evidence type="ECO:0000256" key="3">
    <source>
        <dbReference type="ARBA" id="ARBA00005179"/>
    </source>
</evidence>
<proteinExistence type="inferred from homology"/>
<comment type="caution">
    <text evidence="15">The sequence shown here is derived from an EMBL/GenBank/DDBJ whole genome shotgun (WGS) entry which is preliminary data.</text>
</comment>